<dbReference type="PANTHER" id="PTHR47691">
    <property type="entry name" value="REGULATOR-RELATED"/>
    <property type="match status" value="1"/>
</dbReference>
<dbReference type="PRINTS" id="PR00364">
    <property type="entry name" value="DISEASERSIST"/>
</dbReference>
<evidence type="ECO:0000313" key="2">
    <source>
        <dbReference type="EMBL" id="NKQ55489.1"/>
    </source>
</evidence>
<dbReference type="Gene3D" id="1.25.40.10">
    <property type="entry name" value="Tetratricopeptide repeat domain"/>
    <property type="match status" value="1"/>
</dbReference>
<feature type="domain" description="HTH luxR-type" evidence="1">
    <location>
        <begin position="698"/>
        <end position="763"/>
    </location>
</feature>
<dbReference type="SUPFAM" id="SSF48452">
    <property type="entry name" value="TPR-like"/>
    <property type="match status" value="1"/>
</dbReference>
<gene>
    <name evidence="2" type="ORF">HFP15_21630</name>
</gene>
<dbReference type="InterPro" id="IPR049945">
    <property type="entry name" value="AAA_22"/>
</dbReference>
<dbReference type="EMBL" id="JAAXLS010000015">
    <property type="protein sequence ID" value="NKQ55489.1"/>
    <property type="molecule type" value="Genomic_DNA"/>
</dbReference>
<organism evidence="2 3">
    <name type="scientific">Amycolatopsis acididurans</name>
    <dbReference type="NCBI Taxonomy" id="2724524"/>
    <lineage>
        <taxon>Bacteria</taxon>
        <taxon>Bacillati</taxon>
        <taxon>Actinomycetota</taxon>
        <taxon>Actinomycetes</taxon>
        <taxon>Pseudonocardiales</taxon>
        <taxon>Pseudonocardiaceae</taxon>
        <taxon>Amycolatopsis</taxon>
    </lineage>
</organism>
<dbReference type="CDD" id="cd06170">
    <property type="entry name" value="LuxR_C_like"/>
    <property type="match status" value="1"/>
</dbReference>
<dbReference type="PROSITE" id="PS50043">
    <property type="entry name" value="HTH_LUXR_2"/>
    <property type="match status" value="1"/>
</dbReference>
<dbReference type="Proteomes" id="UP000715441">
    <property type="component" value="Unassembled WGS sequence"/>
</dbReference>
<dbReference type="Gene3D" id="3.40.50.300">
    <property type="entry name" value="P-loop containing nucleotide triphosphate hydrolases"/>
    <property type="match status" value="1"/>
</dbReference>
<evidence type="ECO:0000313" key="3">
    <source>
        <dbReference type="Proteomes" id="UP000715441"/>
    </source>
</evidence>
<dbReference type="InterPro" id="IPR016032">
    <property type="entry name" value="Sig_transdc_resp-reg_C-effctor"/>
</dbReference>
<dbReference type="Gene3D" id="1.10.10.10">
    <property type="entry name" value="Winged helix-like DNA-binding domain superfamily/Winged helix DNA-binding domain"/>
    <property type="match status" value="1"/>
</dbReference>
<keyword evidence="3" id="KW-1185">Reference proteome</keyword>
<name>A0ABX1J7D6_9PSEU</name>
<evidence type="ECO:0000259" key="1">
    <source>
        <dbReference type="PROSITE" id="PS50043"/>
    </source>
</evidence>
<dbReference type="RefSeq" id="WP_168518498.1">
    <property type="nucleotide sequence ID" value="NZ_JAAXLS010000015.1"/>
</dbReference>
<dbReference type="Pfam" id="PF00196">
    <property type="entry name" value="GerE"/>
    <property type="match status" value="1"/>
</dbReference>
<dbReference type="PRINTS" id="PR00038">
    <property type="entry name" value="HTHLUXR"/>
</dbReference>
<dbReference type="Pfam" id="PF13401">
    <property type="entry name" value="AAA_22"/>
    <property type="match status" value="1"/>
</dbReference>
<dbReference type="SMART" id="SM00421">
    <property type="entry name" value="HTH_LUXR"/>
    <property type="match status" value="1"/>
</dbReference>
<reference evidence="2 3" key="1">
    <citation type="submission" date="2020-04" db="EMBL/GenBank/DDBJ databases">
        <title>Novel species.</title>
        <authorList>
            <person name="Teo W.F.A."/>
            <person name="Lipun K."/>
            <person name="Srisuk N."/>
            <person name="Duangmal K."/>
        </authorList>
    </citation>
    <scope>NUCLEOTIDE SEQUENCE [LARGE SCALE GENOMIC DNA]</scope>
    <source>
        <strain evidence="2 3">K13G38</strain>
    </source>
</reference>
<sequence>MCPQRTVTSNELTSFIGRTREIADVRKLLSVARLITLTGVGGVGKTRLARRVACEVRDEFADGAWFVDLARASEPALLATIIADTLGVPDQSAGSTEAALIEYLANRKLLLILDNCEHLLQACAALVHEILQEAETITILATSRESLGVLGEYSWPVPPLSMPDLANVAPSRGGYVYGHEALDLFEERARAVRPGFTLDSESRGVAAQLCQRLDGLPLAIELAAVRLRALSIEQIVTRLEDRYRLLCTGNRGGPARHQTLRAAVDWSFDLCSEREKTMWARLSVFAGAFDLVDAEEVCAGVGIAREEVFELLSDLIDKSIVLREGTDEAPRYRLLETIKAYGRQKLAVAGGDVVLRRKHRDHYLRLAERSESGWFGSEQALWCLRLRNAQANFWAALDFCLTTAGEALTGLRMAGALIFYWNACGHLKDGRYWLERTLNAAPAPSPEKVKALWVNGYIAMTQGDNESAMRSFDDCVELAGQLEDPVARAFCLQFRGSAEQFKGNLTEAETLLADAVDFHRGRGALNSLTVLATAQLAFVSCLIGKADRAVALCEECRAVSAIHGEQWALSWAHWVLGLARWTLGDYEPAALALNQSLVAKRALDDNLGMSACVELLAWVAFEEGDAKRACRLFGAAVALWASVGHPLFGSAELLAIHDRYEERVRGTLGSRAYERFHVQGQQMTLDEVMSFACAQTAPPDAEPRLTRRENQVAGLIAEGLSNKQIAARLVISQRTAEGHVENVLAKLGFQSRAQVAAWFAGRD</sequence>
<comment type="caution">
    <text evidence="2">The sequence shown here is derived from an EMBL/GenBank/DDBJ whole genome shotgun (WGS) entry which is preliminary data.</text>
</comment>
<dbReference type="InterPro" id="IPR000792">
    <property type="entry name" value="Tscrpt_reg_LuxR_C"/>
</dbReference>
<proteinExistence type="predicted"/>
<dbReference type="SUPFAM" id="SSF52540">
    <property type="entry name" value="P-loop containing nucleoside triphosphate hydrolases"/>
    <property type="match status" value="1"/>
</dbReference>
<accession>A0ABX1J7D6</accession>
<dbReference type="Pfam" id="PF25872">
    <property type="entry name" value="HTH_77"/>
    <property type="match status" value="1"/>
</dbReference>
<dbReference type="InterPro" id="IPR036388">
    <property type="entry name" value="WH-like_DNA-bd_sf"/>
</dbReference>
<dbReference type="InterPro" id="IPR027417">
    <property type="entry name" value="P-loop_NTPase"/>
</dbReference>
<dbReference type="SUPFAM" id="SSF46894">
    <property type="entry name" value="C-terminal effector domain of the bipartite response regulators"/>
    <property type="match status" value="1"/>
</dbReference>
<dbReference type="InterPro" id="IPR058852">
    <property type="entry name" value="HTH_77"/>
</dbReference>
<dbReference type="Pfam" id="PF13424">
    <property type="entry name" value="TPR_12"/>
    <property type="match status" value="1"/>
</dbReference>
<dbReference type="PANTHER" id="PTHR47691:SF3">
    <property type="entry name" value="HTH-TYPE TRANSCRIPTIONAL REGULATOR RV0890C-RELATED"/>
    <property type="match status" value="1"/>
</dbReference>
<protein>
    <submittedName>
        <fullName evidence="2">AAA family ATPase</fullName>
    </submittedName>
</protein>
<dbReference type="InterPro" id="IPR011990">
    <property type="entry name" value="TPR-like_helical_dom_sf"/>
</dbReference>